<evidence type="ECO:0000313" key="2">
    <source>
        <dbReference type="EMBL" id="CQR72280.1"/>
    </source>
</evidence>
<keyword evidence="3" id="KW-1185">Reference proteome</keyword>
<dbReference type="CDD" id="cd00077">
    <property type="entry name" value="HDc"/>
    <property type="match status" value="1"/>
</dbReference>
<protein>
    <submittedName>
        <fullName evidence="2">Response regulator</fullName>
    </submittedName>
</protein>
<dbReference type="Gene3D" id="1.10.3210.10">
    <property type="entry name" value="Hypothetical protein af1432"/>
    <property type="match status" value="1"/>
</dbReference>
<name>A0A0U1KXY1_9FIRM</name>
<reference evidence="3" key="1">
    <citation type="submission" date="2015-03" db="EMBL/GenBank/DDBJ databases">
        <authorList>
            <person name="Nijsse Bart"/>
        </authorList>
    </citation>
    <scope>NUCLEOTIDE SEQUENCE [LARGE SCALE GENOMIC DNA]</scope>
</reference>
<feature type="domain" description="HD-GYP" evidence="1">
    <location>
        <begin position="145"/>
        <end position="343"/>
    </location>
</feature>
<dbReference type="PANTHER" id="PTHR43155:SF2">
    <property type="entry name" value="CYCLIC DI-GMP PHOSPHODIESTERASE PA4108"/>
    <property type="match status" value="1"/>
</dbReference>
<dbReference type="InterPro" id="IPR037522">
    <property type="entry name" value="HD_GYP_dom"/>
</dbReference>
<dbReference type="InterPro" id="IPR003607">
    <property type="entry name" value="HD/PDEase_dom"/>
</dbReference>
<organism evidence="2 3">
    <name type="scientific">Sporomusa ovata</name>
    <dbReference type="NCBI Taxonomy" id="2378"/>
    <lineage>
        <taxon>Bacteria</taxon>
        <taxon>Bacillati</taxon>
        <taxon>Bacillota</taxon>
        <taxon>Negativicutes</taxon>
        <taxon>Selenomonadales</taxon>
        <taxon>Sporomusaceae</taxon>
        <taxon>Sporomusa</taxon>
    </lineage>
</organism>
<dbReference type="RefSeq" id="WP_021167005.1">
    <property type="nucleotide sequence ID" value="NZ_CTRP01000010.1"/>
</dbReference>
<dbReference type="Pfam" id="PF13487">
    <property type="entry name" value="HD_5"/>
    <property type="match status" value="1"/>
</dbReference>
<gene>
    <name evidence="2" type="ORF">SpAn4DRAFT_2740</name>
</gene>
<dbReference type="PANTHER" id="PTHR43155">
    <property type="entry name" value="CYCLIC DI-GMP PHOSPHODIESTERASE PA4108-RELATED"/>
    <property type="match status" value="1"/>
</dbReference>
<dbReference type="EMBL" id="CTRP01000010">
    <property type="protein sequence ID" value="CQR72280.1"/>
    <property type="molecule type" value="Genomic_DNA"/>
</dbReference>
<sequence length="386" mass="43070">MSDNYSIARYLIAQLRPGLQLGETVLAPDGKVLLYAGTILTERHIEKLSYYNCDGVRVREFQSGVGTGFATNQQRKHGNAEPEELIVSHEYYEADMAATVSEEETEFASIYGNVVKDLKRCFTIVRLKKHLDCELLHSIVDALLPLSERGIGATALLHTATRSEDYLFHHSINVGILANIIGNLSGAFKPSQQRNLILAGILHDIGKLEIPVHVLYKKGSLEEDELHMVRQHPAIAFKFFRRFKEIPESVRLGVLQHHERDDGSGYPLQTAGAKNHPIAKVLGIADVYDAMTSKKVYGEEVSPFAALDTIQADSFAGKFSTKYSTPFLHELCQTLIGRYVTLNDGSTGQLVFWNRNGKETCLIRFPDGQVVDIMNQNKLKVVKLVC</sequence>
<accession>A0A0U1KXY1</accession>
<proteinExistence type="predicted"/>
<dbReference type="AlphaFoldDB" id="A0A0U1KXY1"/>
<evidence type="ECO:0000313" key="3">
    <source>
        <dbReference type="Proteomes" id="UP000049855"/>
    </source>
</evidence>
<dbReference type="Proteomes" id="UP000049855">
    <property type="component" value="Unassembled WGS sequence"/>
</dbReference>
<dbReference type="SMART" id="SM00471">
    <property type="entry name" value="HDc"/>
    <property type="match status" value="1"/>
</dbReference>
<dbReference type="SUPFAM" id="SSF109604">
    <property type="entry name" value="HD-domain/PDEase-like"/>
    <property type="match status" value="1"/>
</dbReference>
<evidence type="ECO:0000259" key="1">
    <source>
        <dbReference type="PROSITE" id="PS51832"/>
    </source>
</evidence>
<dbReference type="PROSITE" id="PS51832">
    <property type="entry name" value="HD_GYP"/>
    <property type="match status" value="1"/>
</dbReference>